<evidence type="ECO:0000256" key="1">
    <source>
        <dbReference type="SAM" id="SignalP"/>
    </source>
</evidence>
<feature type="signal peptide" evidence="1">
    <location>
        <begin position="1"/>
        <end position="20"/>
    </location>
</feature>
<evidence type="ECO:0000313" key="2">
    <source>
        <dbReference type="EMBL" id="GAA5509486.1"/>
    </source>
</evidence>
<dbReference type="Proteomes" id="UP001416858">
    <property type="component" value="Unassembled WGS sequence"/>
</dbReference>
<dbReference type="PROSITE" id="PS51257">
    <property type="entry name" value="PROKAR_LIPOPROTEIN"/>
    <property type="match status" value="1"/>
</dbReference>
<sequence length="56" mass="5919">MMMKHIFASTLLLWASMLGAVTLAGCGGNNENQQLAPVELSDEELAEERATPEAGA</sequence>
<keyword evidence="1" id="KW-0732">Signal</keyword>
<proteinExistence type="predicted"/>
<feature type="chain" id="PRO_5046341921" description="Secreted protein" evidence="1">
    <location>
        <begin position="21"/>
        <end position="56"/>
    </location>
</feature>
<comment type="caution">
    <text evidence="2">The sequence shown here is derived from an EMBL/GenBank/DDBJ whole genome shotgun (WGS) entry which is preliminary data.</text>
</comment>
<keyword evidence="3" id="KW-1185">Reference proteome</keyword>
<reference evidence="2 3" key="1">
    <citation type="submission" date="2024-02" db="EMBL/GenBank/DDBJ databases">
        <title>Rhodopirellula caenicola NBRC 110016.</title>
        <authorList>
            <person name="Ichikawa N."/>
            <person name="Katano-Makiyama Y."/>
            <person name="Hidaka K."/>
        </authorList>
    </citation>
    <scope>NUCLEOTIDE SEQUENCE [LARGE SCALE GENOMIC DNA]</scope>
    <source>
        <strain evidence="2 3">NBRC 110016</strain>
    </source>
</reference>
<evidence type="ECO:0000313" key="3">
    <source>
        <dbReference type="Proteomes" id="UP001416858"/>
    </source>
</evidence>
<accession>A0ABP9VXB9</accession>
<dbReference type="RefSeq" id="WP_345686592.1">
    <property type="nucleotide sequence ID" value="NZ_BAABRO010000014.1"/>
</dbReference>
<name>A0ABP9VXB9_9BACT</name>
<gene>
    <name evidence="2" type="ORF">Rcae01_04985</name>
</gene>
<evidence type="ECO:0008006" key="4">
    <source>
        <dbReference type="Google" id="ProtNLM"/>
    </source>
</evidence>
<dbReference type="EMBL" id="BAABRO010000014">
    <property type="protein sequence ID" value="GAA5509486.1"/>
    <property type="molecule type" value="Genomic_DNA"/>
</dbReference>
<protein>
    <recommendedName>
        <fullName evidence="4">Secreted protein</fullName>
    </recommendedName>
</protein>
<organism evidence="2 3">
    <name type="scientific">Novipirellula caenicola</name>
    <dbReference type="NCBI Taxonomy" id="1536901"/>
    <lineage>
        <taxon>Bacteria</taxon>
        <taxon>Pseudomonadati</taxon>
        <taxon>Planctomycetota</taxon>
        <taxon>Planctomycetia</taxon>
        <taxon>Pirellulales</taxon>
        <taxon>Pirellulaceae</taxon>
        <taxon>Novipirellula</taxon>
    </lineage>
</organism>